<name>A0AAE4GDQ4_9BURK</name>
<dbReference type="EMBL" id="JAVRAA010000016">
    <property type="protein sequence ID" value="MDT0339931.1"/>
    <property type="molecule type" value="Genomic_DNA"/>
</dbReference>
<evidence type="ECO:0000313" key="1">
    <source>
        <dbReference type="EMBL" id="MDT0339931.1"/>
    </source>
</evidence>
<accession>A0AAE4GDQ4</accession>
<sequence length="108" mass="12184">MNEFVKLATHQQKAVHLTSVQYEGKPWAARREIALKFIRVAPQQQSNSPRPEALRACCDAMPHPGNGRKSPVAAVLRRDATLHITSNPAAFPYIWQVFCFANSFILRL</sequence>
<reference evidence="1" key="1">
    <citation type="submission" date="2023-02" db="EMBL/GenBank/DDBJ databases">
        <title>Description of Herbaspirillum huttiense subsp. nephrolepsisexaltata and Herbaspirillum huttiense subsp. lycopersicon.</title>
        <authorList>
            <person name="Poudel M."/>
            <person name="Sharma A."/>
            <person name="Goss E."/>
            <person name="Tapia J.H."/>
            <person name="Harmon C.M."/>
            <person name="Jones J.B."/>
        </authorList>
    </citation>
    <scope>NUCLEOTIDE SEQUENCE</scope>
    <source>
        <strain evidence="1">NC40101</strain>
    </source>
</reference>
<organism evidence="1">
    <name type="scientific">Herbaspirillum huttiense subsp. nephrolepidis</name>
    <dbReference type="NCBI Taxonomy" id="3075126"/>
    <lineage>
        <taxon>Bacteria</taxon>
        <taxon>Pseudomonadati</taxon>
        <taxon>Pseudomonadota</taxon>
        <taxon>Betaproteobacteria</taxon>
        <taxon>Burkholderiales</taxon>
        <taxon>Oxalobacteraceae</taxon>
        <taxon>Herbaspirillum</taxon>
    </lineage>
</organism>
<comment type="caution">
    <text evidence="1">The sequence shown here is derived from an EMBL/GenBank/DDBJ whole genome shotgun (WGS) entry which is preliminary data.</text>
</comment>
<proteinExistence type="predicted"/>
<protein>
    <submittedName>
        <fullName evidence="1">Uncharacterized protein</fullName>
    </submittedName>
</protein>
<dbReference type="RefSeq" id="WP_310838499.1">
    <property type="nucleotide sequence ID" value="NZ_JAVLSM010000015.1"/>
</dbReference>
<gene>
    <name evidence="1" type="ORF">RJN63_24095</name>
</gene>
<dbReference type="AlphaFoldDB" id="A0AAE4GDQ4"/>